<organism evidence="1 2">
    <name type="scientific">Sulfurimonas diazotrophicus</name>
    <dbReference type="NCBI Taxonomy" id="3131939"/>
    <lineage>
        <taxon>Bacteria</taxon>
        <taxon>Pseudomonadati</taxon>
        <taxon>Campylobacterota</taxon>
        <taxon>Epsilonproteobacteria</taxon>
        <taxon>Campylobacterales</taxon>
        <taxon>Sulfurimonadaceae</taxon>
        <taxon>Sulfurimonas</taxon>
    </lineage>
</organism>
<accession>A0ABZ3HCZ7</accession>
<proteinExistence type="predicted"/>
<evidence type="ECO:0008006" key="3">
    <source>
        <dbReference type="Google" id="ProtNLM"/>
    </source>
</evidence>
<dbReference type="RefSeq" id="WP_345972975.1">
    <property type="nucleotide sequence ID" value="NZ_CP147920.1"/>
</dbReference>
<dbReference type="Proteomes" id="UP001447842">
    <property type="component" value="Chromosome"/>
</dbReference>
<sequence length="445" mass="49020">MQPRTFTHKRILLFGAPRALNREEFDRLLRAADITLADRYDADVDAVVEGRLINPLEQEELDRLYDSDKVVPLSIDAFEKTLCTQIEPERIMMSLKLTRDNERLHAFLQNPYISNDFFLKLLQLYDWKGEGFFDTDENRDVTAALIGRYYEHIERNHNVQYSTLGLMHLLRQTRRPRLIRVIGSLAPLRQAVGSNERQMRAILEALALHPDSDEPTLKHFIRQGDDALRALVATHPALSPALQQELAALNVPAVTTALVSNPALDAALAERLFADDALAETGYAHIALDDARFDKGLARHAKALAANPALTPPMQQRLFETGDEAVMTALAANPALQITGALMQTKIPAVRAALAANPAMTGEALTALAGSGCDAALAGNTASPAALLEQLYTRGDADVLGALAANPATPIDILQQLQLDARFERAVRTNDAFGQFIQRENIGWL</sequence>
<protein>
    <recommendedName>
        <fullName evidence="3">Leucine rich repeat variant</fullName>
    </recommendedName>
</protein>
<dbReference type="EMBL" id="CP147920">
    <property type="protein sequence ID" value="XAU15546.1"/>
    <property type="molecule type" value="Genomic_DNA"/>
</dbReference>
<evidence type="ECO:0000313" key="1">
    <source>
        <dbReference type="EMBL" id="XAU15546.1"/>
    </source>
</evidence>
<gene>
    <name evidence="1" type="ORF">WCY31_02340</name>
</gene>
<dbReference type="InterPro" id="IPR011989">
    <property type="entry name" value="ARM-like"/>
</dbReference>
<keyword evidence="2" id="KW-1185">Reference proteome</keyword>
<reference evidence="1 2" key="1">
    <citation type="submission" date="2024-03" db="EMBL/GenBank/DDBJ databases">
        <title>Sulfurimonas sp. HSL3-1.</title>
        <authorList>
            <person name="Wang S."/>
        </authorList>
    </citation>
    <scope>NUCLEOTIDE SEQUENCE [LARGE SCALE GENOMIC DNA]</scope>
    <source>
        <strain evidence="1 2">HSL3-1</strain>
    </source>
</reference>
<dbReference type="Gene3D" id="1.25.10.10">
    <property type="entry name" value="Leucine-rich Repeat Variant"/>
    <property type="match status" value="1"/>
</dbReference>
<name>A0ABZ3HCZ7_9BACT</name>
<evidence type="ECO:0000313" key="2">
    <source>
        <dbReference type="Proteomes" id="UP001447842"/>
    </source>
</evidence>